<protein>
    <submittedName>
        <fullName evidence="3">Class F sortase</fullName>
    </submittedName>
</protein>
<dbReference type="RefSeq" id="WP_337703299.1">
    <property type="nucleotide sequence ID" value="NZ_JBBEGM010000004.1"/>
</dbReference>
<keyword evidence="4" id="KW-1185">Reference proteome</keyword>
<dbReference type="SUPFAM" id="SSF63817">
    <property type="entry name" value="Sortase"/>
    <property type="match status" value="1"/>
</dbReference>
<accession>A0ABU8M575</accession>
<dbReference type="CDD" id="cd05829">
    <property type="entry name" value="Sortase_F"/>
    <property type="match status" value="1"/>
</dbReference>
<feature type="compositionally biased region" description="Low complexity" evidence="2">
    <location>
        <begin position="43"/>
        <end position="66"/>
    </location>
</feature>
<name>A0ABU8M575_9PSEU</name>
<gene>
    <name evidence="3" type="ORF">WCD58_12675</name>
</gene>
<evidence type="ECO:0000313" key="3">
    <source>
        <dbReference type="EMBL" id="MEJ2862018.1"/>
    </source>
</evidence>
<proteinExistence type="predicted"/>
<comment type="caution">
    <text evidence="3">The sequence shown here is derived from an EMBL/GenBank/DDBJ whole genome shotgun (WGS) entry which is preliminary data.</text>
</comment>
<feature type="region of interest" description="Disordered" evidence="2">
    <location>
        <begin position="30"/>
        <end position="66"/>
    </location>
</feature>
<evidence type="ECO:0000256" key="2">
    <source>
        <dbReference type="SAM" id="MobiDB-lite"/>
    </source>
</evidence>
<evidence type="ECO:0000256" key="1">
    <source>
        <dbReference type="ARBA" id="ARBA00022801"/>
    </source>
</evidence>
<dbReference type="Pfam" id="PF04203">
    <property type="entry name" value="Sortase"/>
    <property type="match status" value="1"/>
</dbReference>
<dbReference type="InterPro" id="IPR005754">
    <property type="entry name" value="Sortase"/>
</dbReference>
<dbReference type="InterPro" id="IPR023365">
    <property type="entry name" value="Sortase_dom-sf"/>
</dbReference>
<dbReference type="InterPro" id="IPR042001">
    <property type="entry name" value="Sortase_F"/>
</dbReference>
<reference evidence="3 4" key="1">
    <citation type="submission" date="2024-03" db="EMBL/GenBank/DDBJ databases">
        <title>Actinomycetospora sp. OC33-EN07, a novel actinomycete isolated from wild orchid (Aerides multiflora).</title>
        <authorList>
            <person name="Suriyachadkun C."/>
        </authorList>
    </citation>
    <scope>NUCLEOTIDE SEQUENCE [LARGE SCALE GENOMIC DNA]</scope>
    <source>
        <strain evidence="3 4">OC33-EN07</strain>
    </source>
</reference>
<dbReference type="EMBL" id="JBBEGM010000004">
    <property type="protein sequence ID" value="MEJ2862018.1"/>
    <property type="molecule type" value="Genomic_DNA"/>
</dbReference>
<keyword evidence="1" id="KW-0378">Hydrolase</keyword>
<dbReference type="Gene3D" id="2.40.260.10">
    <property type="entry name" value="Sortase"/>
    <property type="match status" value="1"/>
</dbReference>
<dbReference type="Proteomes" id="UP001369736">
    <property type="component" value="Unassembled WGS sequence"/>
</dbReference>
<organism evidence="3 4">
    <name type="scientific">Actinomycetospora flava</name>
    <dbReference type="NCBI Taxonomy" id="3129232"/>
    <lineage>
        <taxon>Bacteria</taxon>
        <taxon>Bacillati</taxon>
        <taxon>Actinomycetota</taxon>
        <taxon>Actinomycetes</taxon>
        <taxon>Pseudonocardiales</taxon>
        <taxon>Pseudonocardiaceae</taxon>
        <taxon>Actinomycetospora</taxon>
    </lineage>
</organism>
<evidence type="ECO:0000313" key="4">
    <source>
        <dbReference type="Proteomes" id="UP001369736"/>
    </source>
</evidence>
<sequence length="212" mass="20949">MAGRGPALAGLVVGLVLAIGPAGAGLSGLVPDTSTAPPPTAPPAASTTATSATSAATAAPAGPATPVRVRAGTVGLDAAVIPVGVRDDGQMAVPERVAEVGWYRFGPAPGAPAGSAVLAGHVDDRVQGEGAFADLGDLRPGDEVTVQGPGGPDDIVVHRVREVRTSSKEALPLADLFRETGPAQLALVTCDGPFDTEARSYRDNLVVLAGPG</sequence>